<dbReference type="Gene3D" id="3.30.565.10">
    <property type="entry name" value="Histidine kinase-like ATPase, C-terminal domain"/>
    <property type="match status" value="1"/>
</dbReference>
<dbReference type="EMBL" id="FWFS01000006">
    <property type="protein sequence ID" value="SLN46503.1"/>
    <property type="molecule type" value="Genomic_DNA"/>
</dbReference>
<dbReference type="Pfam" id="PF02518">
    <property type="entry name" value="HATPase_c"/>
    <property type="match status" value="1"/>
</dbReference>
<name>A0A1Y5SS50_9RHOB</name>
<organism evidence="2 3">
    <name type="scientific">Aquimixticola soesokkakensis</name>
    <dbReference type="NCBI Taxonomy" id="1519096"/>
    <lineage>
        <taxon>Bacteria</taxon>
        <taxon>Pseudomonadati</taxon>
        <taxon>Pseudomonadota</taxon>
        <taxon>Alphaproteobacteria</taxon>
        <taxon>Rhodobacterales</taxon>
        <taxon>Paracoccaceae</taxon>
        <taxon>Aquimixticola</taxon>
    </lineage>
</organism>
<dbReference type="InterPro" id="IPR029016">
    <property type="entry name" value="GAF-like_dom_sf"/>
</dbReference>
<accession>A0A1Y5SS50</accession>
<dbReference type="RefSeq" id="WP_159453226.1">
    <property type="nucleotide sequence ID" value="NZ_FWFS01000006.1"/>
</dbReference>
<gene>
    <name evidence="2" type="primary">pdtaS_2</name>
    <name evidence="2" type="ORF">AQS8620_01926</name>
</gene>
<dbReference type="SMART" id="SM00387">
    <property type="entry name" value="HATPase_c"/>
    <property type="match status" value="1"/>
</dbReference>
<dbReference type="Pfam" id="PF01590">
    <property type="entry name" value="GAF"/>
    <property type="match status" value="1"/>
</dbReference>
<dbReference type="InterPro" id="IPR036890">
    <property type="entry name" value="HATPase_C_sf"/>
</dbReference>
<dbReference type="PROSITE" id="PS50109">
    <property type="entry name" value="HIS_KIN"/>
    <property type="match status" value="1"/>
</dbReference>
<dbReference type="GO" id="GO:0004673">
    <property type="term" value="F:protein histidine kinase activity"/>
    <property type="evidence" value="ECO:0007669"/>
    <property type="project" value="UniProtKB-EC"/>
</dbReference>
<dbReference type="Gene3D" id="3.30.450.40">
    <property type="match status" value="1"/>
</dbReference>
<dbReference type="EC" id="2.7.13.3" evidence="2"/>
<dbReference type="AlphaFoldDB" id="A0A1Y5SS50"/>
<dbReference type="InterPro" id="IPR011495">
    <property type="entry name" value="Sig_transdc_His_kin_sub2_dim/P"/>
</dbReference>
<dbReference type="Pfam" id="PF07568">
    <property type="entry name" value="HisKA_2"/>
    <property type="match status" value="1"/>
</dbReference>
<feature type="domain" description="Histidine kinase" evidence="1">
    <location>
        <begin position="177"/>
        <end position="366"/>
    </location>
</feature>
<evidence type="ECO:0000313" key="2">
    <source>
        <dbReference type="EMBL" id="SLN46503.1"/>
    </source>
</evidence>
<dbReference type="PANTHER" id="PTHR43102:SF2">
    <property type="entry name" value="GAF DOMAIN-CONTAINING PROTEIN"/>
    <property type="match status" value="1"/>
</dbReference>
<protein>
    <submittedName>
        <fullName evidence="2">Putative sensor histidine kinase pdtaS</fullName>
        <ecNumber evidence="2">2.7.13.3</ecNumber>
    </submittedName>
</protein>
<keyword evidence="2" id="KW-0418">Kinase</keyword>
<reference evidence="2 3" key="1">
    <citation type="submission" date="2017-03" db="EMBL/GenBank/DDBJ databases">
        <authorList>
            <person name="Afonso C.L."/>
            <person name="Miller P.J."/>
            <person name="Scott M.A."/>
            <person name="Spackman E."/>
            <person name="Goraichik I."/>
            <person name="Dimitrov K.M."/>
            <person name="Suarez D.L."/>
            <person name="Swayne D.E."/>
        </authorList>
    </citation>
    <scope>NUCLEOTIDE SEQUENCE [LARGE SCALE GENOMIC DNA]</scope>
    <source>
        <strain evidence="2 3">CECT 8620</strain>
    </source>
</reference>
<dbReference type="PANTHER" id="PTHR43102">
    <property type="entry name" value="SLR1143 PROTEIN"/>
    <property type="match status" value="1"/>
</dbReference>
<keyword evidence="2" id="KW-0808">Transferase</keyword>
<dbReference type="InterPro" id="IPR003594">
    <property type="entry name" value="HATPase_dom"/>
</dbReference>
<keyword evidence="3" id="KW-1185">Reference proteome</keyword>
<evidence type="ECO:0000259" key="1">
    <source>
        <dbReference type="PROSITE" id="PS50109"/>
    </source>
</evidence>
<proteinExistence type="predicted"/>
<dbReference type="SUPFAM" id="SSF55874">
    <property type="entry name" value="ATPase domain of HSP90 chaperone/DNA topoisomerase II/histidine kinase"/>
    <property type="match status" value="1"/>
</dbReference>
<dbReference type="InterPro" id="IPR003018">
    <property type="entry name" value="GAF"/>
</dbReference>
<dbReference type="SUPFAM" id="SSF55781">
    <property type="entry name" value="GAF domain-like"/>
    <property type="match status" value="1"/>
</dbReference>
<sequence>MNTIIVTPDPSPLPPVAERSEFDGLGLIDGKPLDEFDMIASLLSEICERPTSFVSFIADDTQWFKATCGMDQTSNPLSESVCAHVFNGPDLVEIEDLALDMRTAHLSPVTEWKMRFYAGVPMYSPDGKLMGAVCVLDDKPGKLTQLQRHTLYVMAKQVQNAIELRKSLHLAETLRQEVDHRVKNSLQSISALTRIQARSAKQPETRAALQKVQSRIEMVAALHQQLYQSSAVNTVDLADFGAKVARILQHTCPEHVKVVAKFTPVDVTSQEASALGVVLNEFVANSSKHAFPDPQKPGKISLTGDLEDDGTLVVTLRDDGIGMPEHVEHHGLGFQVIEASVSQLAGEMQVLDLDQGYGVRLRIPRR</sequence>
<dbReference type="Proteomes" id="UP000193862">
    <property type="component" value="Unassembled WGS sequence"/>
</dbReference>
<evidence type="ECO:0000313" key="3">
    <source>
        <dbReference type="Proteomes" id="UP000193862"/>
    </source>
</evidence>
<dbReference type="InterPro" id="IPR005467">
    <property type="entry name" value="His_kinase_dom"/>
</dbReference>
<dbReference type="OrthoDB" id="9816309at2"/>